<feature type="transmembrane region" description="Helical" evidence="1">
    <location>
        <begin position="139"/>
        <end position="159"/>
    </location>
</feature>
<dbReference type="EMBL" id="LR902141">
    <property type="protein sequence ID" value="CAD7250037.1"/>
    <property type="molecule type" value="Genomic_DNA"/>
</dbReference>
<dbReference type="Proteomes" id="UP000677054">
    <property type="component" value="Unassembled WGS sequence"/>
</dbReference>
<accession>A0A7R9A9L6</accession>
<reference evidence="2" key="1">
    <citation type="submission" date="2020-11" db="EMBL/GenBank/DDBJ databases">
        <authorList>
            <person name="Tran Van P."/>
        </authorList>
    </citation>
    <scope>NUCLEOTIDE SEQUENCE</scope>
</reference>
<evidence type="ECO:0000313" key="2">
    <source>
        <dbReference type="EMBL" id="CAD7250037.1"/>
    </source>
</evidence>
<dbReference type="EMBL" id="CAJPEV010002624">
    <property type="protein sequence ID" value="CAG0897522.1"/>
    <property type="molecule type" value="Genomic_DNA"/>
</dbReference>
<evidence type="ECO:0000313" key="3">
    <source>
        <dbReference type="Proteomes" id="UP000677054"/>
    </source>
</evidence>
<dbReference type="AlphaFoldDB" id="A0A7R9A9L6"/>
<keyword evidence="1" id="KW-1133">Transmembrane helix</keyword>
<gene>
    <name evidence="2" type="ORF">DSTB1V02_LOCUS9821</name>
</gene>
<organism evidence="2">
    <name type="scientific">Darwinula stevensoni</name>
    <dbReference type="NCBI Taxonomy" id="69355"/>
    <lineage>
        <taxon>Eukaryota</taxon>
        <taxon>Metazoa</taxon>
        <taxon>Ecdysozoa</taxon>
        <taxon>Arthropoda</taxon>
        <taxon>Crustacea</taxon>
        <taxon>Oligostraca</taxon>
        <taxon>Ostracoda</taxon>
        <taxon>Podocopa</taxon>
        <taxon>Podocopida</taxon>
        <taxon>Darwinulocopina</taxon>
        <taxon>Darwinuloidea</taxon>
        <taxon>Darwinulidae</taxon>
        <taxon>Darwinula</taxon>
    </lineage>
</organism>
<dbReference type="OrthoDB" id="6884957at2759"/>
<name>A0A7R9A9L6_9CRUS</name>
<keyword evidence="1" id="KW-0472">Membrane</keyword>
<protein>
    <submittedName>
        <fullName evidence="2">Uncharacterized protein</fullName>
    </submittedName>
</protein>
<evidence type="ECO:0000256" key="1">
    <source>
        <dbReference type="SAM" id="Phobius"/>
    </source>
</evidence>
<feature type="transmembrane region" description="Helical" evidence="1">
    <location>
        <begin position="27"/>
        <end position="47"/>
    </location>
</feature>
<keyword evidence="3" id="KW-1185">Reference proteome</keyword>
<sequence>MAEPRTFDDILPFIGGYGTYQKRLLRLFVYPLGIMLPFFQMTVFFQIPTPDHWCHVPGREASNASLPLWKNLTLPWEPGRDGTLRHSRCFTYNLNITEENVLEKSRLSDLHECEDWEFDKEQYQLTIPSHFKWVCSRKYWTATYLTVGGVGNLVGLFLFGPFSD</sequence>
<keyword evidence="1" id="KW-0812">Transmembrane</keyword>
<proteinExistence type="predicted"/>